<dbReference type="EMBL" id="JAFEMC010000008">
    <property type="protein sequence ID" value="MBM6578452.1"/>
    <property type="molecule type" value="Genomic_DNA"/>
</dbReference>
<dbReference type="Proteomes" id="UP000763641">
    <property type="component" value="Unassembled WGS sequence"/>
</dbReference>
<dbReference type="Pfam" id="PF17836">
    <property type="entry name" value="PglD_N"/>
    <property type="match status" value="1"/>
</dbReference>
<gene>
    <name evidence="5" type="ORF">ILT43_18890</name>
</gene>
<dbReference type="PANTHER" id="PTHR43318">
    <property type="entry name" value="UDP-N-ACETYLGLUCOSAMINE 4,6-DEHYDRATASE"/>
    <property type="match status" value="1"/>
</dbReference>
<evidence type="ECO:0000256" key="2">
    <source>
        <dbReference type="SAM" id="Phobius"/>
    </source>
</evidence>
<feature type="transmembrane region" description="Helical" evidence="2">
    <location>
        <begin position="64"/>
        <end position="89"/>
    </location>
</feature>
<proteinExistence type="inferred from homology"/>
<dbReference type="InterPro" id="IPR036291">
    <property type="entry name" value="NAD(P)-bd_dom_sf"/>
</dbReference>
<evidence type="ECO:0000259" key="3">
    <source>
        <dbReference type="Pfam" id="PF02719"/>
    </source>
</evidence>
<keyword evidence="6" id="KW-1185">Reference proteome</keyword>
<dbReference type="InterPro" id="IPR041561">
    <property type="entry name" value="PglD_N"/>
</dbReference>
<comment type="caution">
    <text evidence="5">The sequence shown here is derived from an EMBL/GenBank/DDBJ whole genome shotgun (WGS) entry which is preliminary data.</text>
</comment>
<dbReference type="InterPro" id="IPR003869">
    <property type="entry name" value="Polysac_CapD-like"/>
</dbReference>
<dbReference type="InterPro" id="IPR029063">
    <property type="entry name" value="SAM-dependent_MTases_sf"/>
</dbReference>
<dbReference type="InterPro" id="IPR051203">
    <property type="entry name" value="Polysaccharide_Synthase-Rel"/>
</dbReference>
<dbReference type="PANTHER" id="PTHR43318:SF1">
    <property type="entry name" value="POLYSACCHARIDE BIOSYNTHESIS PROTEIN EPSC-RELATED"/>
    <property type="match status" value="1"/>
</dbReference>
<organism evidence="5 6">
    <name type="scientific">Sphingomonas longa</name>
    <dbReference type="NCBI Taxonomy" id="2778730"/>
    <lineage>
        <taxon>Bacteria</taxon>
        <taxon>Pseudomonadati</taxon>
        <taxon>Pseudomonadota</taxon>
        <taxon>Alphaproteobacteria</taxon>
        <taxon>Sphingomonadales</taxon>
        <taxon>Sphingomonadaceae</taxon>
        <taxon>Sphingomonas</taxon>
    </lineage>
</organism>
<evidence type="ECO:0000256" key="1">
    <source>
        <dbReference type="ARBA" id="ARBA00007430"/>
    </source>
</evidence>
<evidence type="ECO:0000259" key="4">
    <source>
        <dbReference type="Pfam" id="PF17836"/>
    </source>
</evidence>
<sequence length="629" mass="68484">MKRAIALTADAVLCVVSVHVAYYLRTNEWPEFFGPALYPVMTAIVLAVPFFIVSGLYRAIFRYAGAAALIAILKAVTLFAVPFAFIYTYVGIAGVPRTIGLIQPLLLLLFVTGSRGLAGAWLGRGYRNAVLEKDKPRVLIYGAGALGRQIASALQVSGQVRLVGFLDDDKNLWKAIINGQRVHAPAELDRLVSRSGVTDVLLAINKASRDRRNEIVKQLKKSGLHVRTMPGVDQLARGTVSFSDLKDLEIEDLLGRAPIPPHEELLRQNISGKVVLVTGAGGSIGSEICRQIARLGPDILLLVDSSEFNLYTIHQQLLHEMTIKSATVRSVVPLLANVRDTRRIDEIVGSWKPYTIYHAAAYKHVPLVEHNVLEGVANNVFGTLNVATAARVHGIANFVLISTDKAVRPTNVMGASKRLAEIILQALDADGLPGKFSIVRFGNVLGSSGSVVPLFRRQIAAGGPITITHADITRYFMTIPEAAQLVIQAGAMAEGGDVFVLDMGDPVRIVDLARSMIELSGLSVRDDHSGDGDIAIEQIGLRPGEKLYEELLIGNNPSISAHPRILRANEPFIAWNELRSELDRLRAMIDHGASPAARNLLQKLVVEFEPMTEVVDFVTLRQEEVTVDD</sequence>
<comment type="similarity">
    <text evidence="1">Belongs to the polysaccharide synthase family.</text>
</comment>
<dbReference type="SUPFAM" id="SSF51735">
    <property type="entry name" value="NAD(P)-binding Rossmann-fold domains"/>
    <property type="match status" value="1"/>
</dbReference>
<evidence type="ECO:0000313" key="6">
    <source>
        <dbReference type="Proteomes" id="UP000763641"/>
    </source>
</evidence>
<name>A0ABS2DC02_9SPHN</name>
<reference evidence="5 6" key="1">
    <citation type="submission" date="2020-12" db="EMBL/GenBank/DDBJ databases">
        <title>Sphingomonas sp.</title>
        <authorList>
            <person name="Kim M.K."/>
        </authorList>
    </citation>
    <scope>NUCLEOTIDE SEQUENCE [LARGE SCALE GENOMIC DNA]</scope>
    <source>
        <strain evidence="5 6">BT552</strain>
    </source>
</reference>
<accession>A0ABS2DC02</accession>
<feature type="domain" description="Polysaccharide biosynthesis protein CapD-like" evidence="3">
    <location>
        <begin position="275"/>
        <end position="568"/>
    </location>
</feature>
<protein>
    <submittedName>
        <fullName evidence="5">Polysaccharide biosynthesis protein</fullName>
    </submittedName>
</protein>
<keyword evidence="2" id="KW-0472">Membrane</keyword>
<dbReference type="Gene3D" id="3.40.50.720">
    <property type="entry name" value="NAD(P)-binding Rossmann-like Domain"/>
    <property type="match status" value="2"/>
</dbReference>
<dbReference type="CDD" id="cd05237">
    <property type="entry name" value="UDP_invert_4-6DH_SDR_e"/>
    <property type="match status" value="1"/>
</dbReference>
<keyword evidence="2" id="KW-0812">Transmembrane</keyword>
<feature type="transmembrane region" description="Helical" evidence="2">
    <location>
        <begin position="36"/>
        <end position="57"/>
    </location>
</feature>
<evidence type="ECO:0000313" key="5">
    <source>
        <dbReference type="EMBL" id="MBM6578452.1"/>
    </source>
</evidence>
<dbReference type="Pfam" id="PF02719">
    <property type="entry name" value="Polysacc_synt_2"/>
    <property type="match status" value="1"/>
</dbReference>
<keyword evidence="2" id="KW-1133">Transmembrane helix</keyword>
<dbReference type="RefSeq" id="WP_204200547.1">
    <property type="nucleotide sequence ID" value="NZ_JAFEMC010000008.1"/>
</dbReference>
<dbReference type="SUPFAM" id="SSF53335">
    <property type="entry name" value="S-adenosyl-L-methionine-dependent methyltransferases"/>
    <property type="match status" value="1"/>
</dbReference>
<feature type="domain" description="PglD N-terminal" evidence="4">
    <location>
        <begin position="137"/>
        <end position="205"/>
    </location>
</feature>